<reference evidence="2 3" key="1">
    <citation type="submission" date="2016-10" db="EMBL/GenBank/DDBJ databases">
        <title>Draft genome sequence of Coniochaeta ligniaria NRRL30616, a lignocellulolytic fungus for bioabatement of inhibitors in plant biomass hydrolysates.</title>
        <authorList>
            <consortium name="DOE Joint Genome Institute"/>
            <person name="Jimenez D.J."/>
            <person name="Hector R.E."/>
            <person name="Riley R."/>
            <person name="Sun H."/>
            <person name="Grigoriev I.V."/>
            <person name="Van Elsas J.D."/>
            <person name="Nichols N.N."/>
        </authorList>
    </citation>
    <scope>NUCLEOTIDE SEQUENCE [LARGE SCALE GENOMIC DNA]</scope>
    <source>
        <strain evidence="2 3">NRRL 30616</strain>
    </source>
</reference>
<accession>A0A1J7JZV9</accession>
<dbReference type="Pfam" id="PF13641">
    <property type="entry name" value="Glyco_tranf_2_3"/>
    <property type="match status" value="1"/>
</dbReference>
<organism evidence="2 3">
    <name type="scientific">Coniochaeta ligniaria NRRL 30616</name>
    <dbReference type="NCBI Taxonomy" id="1408157"/>
    <lineage>
        <taxon>Eukaryota</taxon>
        <taxon>Fungi</taxon>
        <taxon>Dikarya</taxon>
        <taxon>Ascomycota</taxon>
        <taxon>Pezizomycotina</taxon>
        <taxon>Sordariomycetes</taxon>
        <taxon>Sordariomycetidae</taxon>
        <taxon>Coniochaetales</taxon>
        <taxon>Coniochaetaceae</taxon>
        <taxon>Coniochaeta</taxon>
    </lineage>
</organism>
<keyword evidence="1" id="KW-0472">Membrane</keyword>
<keyword evidence="3" id="KW-1185">Reference proteome</keyword>
<sequence length="464" mass="53180">EKENVEEFLAAVEVLQSKAVRKPWQSKLFKIAYFVAILCIIYFVFVGQPIWNGLGLIFYRWINSEGIPQAGSAIFMGWAAFQAFVPMLGARFEQEVDDVEKRDASEVALVIPAYKAAKILPETIRHALKIFKPEQIFIMANGNSPTPMDDTAEVCKEFGVNVAWVPIGSKITAEFVGVALTSKYKYILLIDDDVHLPANLPIVTDRINGSKGTLIQQCQDMEYKLSGLTRTFCAKYGSATFPHGAIILWDRATLQALFNVHPGYAISEDWFFGYAARASGHRIRFCSQVFVETETPPSLFFTAGPARGGFGEMTVFKQRFYRWNFFWSHRLWEDSIYILFSWRLGFREIVTKIWVMVELYDCAMSFLRPWVIVLAALANYKLLLIFLAALTGMYALAFITFNTWHLRKKKEMIAWKIMPVYMAMKFALMWVNVASVYYDLYCYAKYFSVKHPRVIETRAVLEAA</sequence>
<feature type="transmembrane region" description="Helical" evidence="1">
    <location>
        <begin position="413"/>
        <end position="438"/>
    </location>
</feature>
<proteinExistence type="predicted"/>
<feature type="transmembrane region" description="Helical" evidence="1">
    <location>
        <begin position="71"/>
        <end position="92"/>
    </location>
</feature>
<dbReference type="InParanoid" id="A0A1J7JZV9"/>
<gene>
    <name evidence="2" type="ORF">CONLIGDRAFT_549036</name>
</gene>
<evidence type="ECO:0008006" key="4">
    <source>
        <dbReference type="Google" id="ProtNLM"/>
    </source>
</evidence>
<dbReference type="InterPro" id="IPR029044">
    <property type="entry name" value="Nucleotide-diphossugar_trans"/>
</dbReference>
<evidence type="ECO:0000313" key="3">
    <source>
        <dbReference type="Proteomes" id="UP000182658"/>
    </source>
</evidence>
<evidence type="ECO:0000256" key="1">
    <source>
        <dbReference type="SAM" id="Phobius"/>
    </source>
</evidence>
<dbReference type="Gene3D" id="3.90.550.10">
    <property type="entry name" value="Spore Coat Polysaccharide Biosynthesis Protein SpsA, Chain A"/>
    <property type="match status" value="1"/>
</dbReference>
<dbReference type="SUPFAM" id="SSF53448">
    <property type="entry name" value="Nucleotide-diphospho-sugar transferases"/>
    <property type="match status" value="1"/>
</dbReference>
<dbReference type="STRING" id="1408157.A0A1J7JZV9"/>
<name>A0A1J7JZV9_9PEZI</name>
<protein>
    <recommendedName>
        <fullName evidence="4">Glycosyltransferase family 2 protein</fullName>
    </recommendedName>
</protein>
<dbReference type="EMBL" id="KV875093">
    <property type="protein sequence ID" value="OIW35704.1"/>
    <property type="molecule type" value="Genomic_DNA"/>
</dbReference>
<feature type="non-terminal residue" evidence="2">
    <location>
        <position position="1"/>
    </location>
</feature>
<keyword evidence="1" id="KW-0812">Transmembrane</keyword>
<feature type="transmembrane region" description="Helical" evidence="1">
    <location>
        <begin position="31"/>
        <end position="51"/>
    </location>
</feature>
<dbReference type="AlphaFoldDB" id="A0A1J7JZV9"/>
<evidence type="ECO:0000313" key="2">
    <source>
        <dbReference type="EMBL" id="OIW35704.1"/>
    </source>
</evidence>
<feature type="non-terminal residue" evidence="2">
    <location>
        <position position="464"/>
    </location>
</feature>
<dbReference type="OrthoDB" id="2590398at2759"/>
<keyword evidence="1" id="KW-1133">Transmembrane helix</keyword>
<feature type="transmembrane region" description="Helical" evidence="1">
    <location>
        <begin position="382"/>
        <end position="401"/>
    </location>
</feature>
<dbReference type="Proteomes" id="UP000182658">
    <property type="component" value="Unassembled WGS sequence"/>
</dbReference>